<evidence type="ECO:0000313" key="1">
    <source>
        <dbReference type="EMBL" id="SBR41269.1"/>
    </source>
</evidence>
<name>A0A1A8LBK3_9TELE</name>
<feature type="non-terminal residue" evidence="1">
    <location>
        <position position="1"/>
    </location>
</feature>
<gene>
    <name evidence="1" type="primary">Nfu_g_1_008376</name>
</gene>
<proteinExistence type="predicted"/>
<protein>
    <submittedName>
        <fullName evidence="1">Uncharacterized protein</fullName>
    </submittedName>
</protein>
<dbReference type="EMBL" id="HAEF01003887">
    <property type="protein sequence ID" value="SBR41269.1"/>
    <property type="molecule type" value="Transcribed_RNA"/>
</dbReference>
<organism evidence="1">
    <name type="scientific">Nothobranchius pienaari</name>
    <dbReference type="NCBI Taxonomy" id="704102"/>
    <lineage>
        <taxon>Eukaryota</taxon>
        <taxon>Metazoa</taxon>
        <taxon>Chordata</taxon>
        <taxon>Craniata</taxon>
        <taxon>Vertebrata</taxon>
        <taxon>Euteleostomi</taxon>
        <taxon>Actinopterygii</taxon>
        <taxon>Neopterygii</taxon>
        <taxon>Teleostei</taxon>
        <taxon>Neoteleostei</taxon>
        <taxon>Acanthomorphata</taxon>
        <taxon>Ovalentaria</taxon>
        <taxon>Atherinomorphae</taxon>
        <taxon>Cyprinodontiformes</taxon>
        <taxon>Nothobranchiidae</taxon>
        <taxon>Nothobranchius</taxon>
    </lineage>
</organism>
<feature type="non-terminal residue" evidence="1">
    <location>
        <position position="75"/>
    </location>
</feature>
<sequence>KLSHLGGAWSRLASPPHQVELRRLARMPPGCFSGEVFWPCPTGRRSEGRPRTHWRDYVTQLTRECLGIPRKSWLR</sequence>
<reference evidence="1" key="1">
    <citation type="submission" date="2016-05" db="EMBL/GenBank/DDBJ databases">
        <authorList>
            <person name="Lavstsen T."/>
            <person name="Jespersen J.S."/>
        </authorList>
    </citation>
    <scope>NUCLEOTIDE SEQUENCE</scope>
    <source>
        <tissue evidence="1">Brain</tissue>
    </source>
</reference>
<accession>A0A1A8LBK3</accession>
<reference evidence="1" key="2">
    <citation type="submission" date="2016-06" db="EMBL/GenBank/DDBJ databases">
        <title>The genome of a short-lived fish provides insights into sex chromosome evolution and the genetic control of aging.</title>
        <authorList>
            <person name="Reichwald K."/>
            <person name="Felder M."/>
            <person name="Petzold A."/>
            <person name="Koch P."/>
            <person name="Groth M."/>
            <person name="Platzer M."/>
        </authorList>
    </citation>
    <scope>NUCLEOTIDE SEQUENCE</scope>
    <source>
        <tissue evidence="1">Brain</tissue>
    </source>
</reference>
<dbReference type="AlphaFoldDB" id="A0A1A8LBK3"/>